<comment type="caution">
    <text evidence="14">The sequence shown here is derived from an EMBL/GenBank/DDBJ whole genome shotgun (WGS) entry which is preliminary data.</text>
</comment>
<reference evidence="14 15" key="1">
    <citation type="submission" date="2017-09" db="EMBL/GenBank/DDBJ databases">
        <title>Large-scale bioinformatics analysis of Bacillus genomes uncovers conserved roles of natural products in bacterial physiology.</title>
        <authorList>
            <consortium name="Agbiome Team Llc"/>
            <person name="Bleich R.M."/>
            <person name="Grubbs K.J."/>
            <person name="Santa Maria K.C."/>
            <person name="Allen S.E."/>
            <person name="Farag S."/>
            <person name="Shank E.A."/>
            <person name="Bowers A."/>
        </authorList>
    </citation>
    <scope>NUCLEOTIDE SEQUENCE [LARGE SCALE GENOMIC DNA]</scope>
    <source>
        <strain evidence="14 15">AFS060282</strain>
    </source>
</reference>
<dbReference type="GO" id="GO:0030435">
    <property type="term" value="P:sporulation resulting in formation of a cellular spore"/>
    <property type="evidence" value="ECO:0007669"/>
    <property type="project" value="UniProtKB-KW"/>
</dbReference>
<keyword evidence="8" id="KW-0749">Sporulation</keyword>
<evidence type="ECO:0000256" key="9">
    <source>
        <dbReference type="ARBA" id="ARBA00023287"/>
    </source>
</evidence>
<evidence type="ECO:0000256" key="11">
    <source>
        <dbReference type="ARBA" id="ARBA00030881"/>
    </source>
</evidence>
<evidence type="ECO:0000256" key="5">
    <source>
        <dbReference type="ARBA" id="ARBA00022525"/>
    </source>
</evidence>
<evidence type="ECO:0000256" key="8">
    <source>
        <dbReference type="ARBA" id="ARBA00022969"/>
    </source>
</evidence>
<proteinExistence type="inferred from homology"/>
<dbReference type="InterPro" id="IPR003646">
    <property type="entry name" value="SH3-like_bac-type"/>
</dbReference>
<evidence type="ECO:0000313" key="15">
    <source>
        <dbReference type="Proteomes" id="UP000226257"/>
    </source>
</evidence>
<evidence type="ECO:0000256" key="3">
    <source>
        <dbReference type="ARBA" id="ARBA00007553"/>
    </source>
</evidence>
<dbReference type="InterPro" id="IPR051206">
    <property type="entry name" value="NAMLAA_amidase_2"/>
</dbReference>
<evidence type="ECO:0000313" key="14">
    <source>
        <dbReference type="EMBL" id="PFV08645.1"/>
    </source>
</evidence>
<evidence type="ECO:0000256" key="10">
    <source>
        <dbReference type="ARBA" id="ARBA00023316"/>
    </source>
</evidence>
<dbReference type="Gene3D" id="3.40.80.10">
    <property type="entry name" value="Peptidoglycan recognition protein-like"/>
    <property type="match status" value="1"/>
</dbReference>
<accession>A0A9X7G8H9</accession>
<dbReference type="GO" id="GO:0008745">
    <property type="term" value="F:N-acetylmuramoyl-L-alanine amidase activity"/>
    <property type="evidence" value="ECO:0007669"/>
    <property type="project" value="UniProtKB-EC"/>
</dbReference>
<name>A0A9X7G8H9_BACCE</name>
<dbReference type="GO" id="GO:0009254">
    <property type="term" value="P:peptidoglycan turnover"/>
    <property type="evidence" value="ECO:0007669"/>
    <property type="project" value="TreeGrafter"/>
</dbReference>
<dbReference type="FunFam" id="3.40.80.10:FF:000007">
    <property type="entry name" value="N-acetylmuramoyl-L-alanine amidase XlyA"/>
    <property type="match status" value="1"/>
</dbReference>
<dbReference type="GO" id="GO:0071555">
    <property type="term" value="P:cell wall organization"/>
    <property type="evidence" value="ECO:0007669"/>
    <property type="project" value="UniProtKB-KW"/>
</dbReference>
<organism evidence="14 15">
    <name type="scientific">Bacillus cereus</name>
    <dbReference type="NCBI Taxonomy" id="1396"/>
    <lineage>
        <taxon>Bacteria</taxon>
        <taxon>Bacillati</taxon>
        <taxon>Bacillota</taxon>
        <taxon>Bacilli</taxon>
        <taxon>Bacillales</taxon>
        <taxon>Bacillaceae</taxon>
        <taxon>Bacillus</taxon>
        <taxon>Bacillus cereus group</taxon>
    </lineage>
</organism>
<keyword evidence="10" id="KW-0961">Cell wall biogenesis/degradation</keyword>
<protein>
    <recommendedName>
        <fullName evidence="4">N-acetylmuramoyl-L-alanine amidase</fullName>
        <ecNumber evidence="4">3.5.1.28</ecNumber>
    </recommendedName>
    <alternativeName>
        <fullName evidence="12">Autolysin</fullName>
    </alternativeName>
    <alternativeName>
        <fullName evidence="11">Cell wall hydrolase</fullName>
    </alternativeName>
</protein>
<dbReference type="GO" id="GO:0005576">
    <property type="term" value="C:extracellular region"/>
    <property type="evidence" value="ECO:0007669"/>
    <property type="project" value="UniProtKB-SubCell"/>
</dbReference>
<dbReference type="CDD" id="cd06583">
    <property type="entry name" value="PGRP"/>
    <property type="match status" value="1"/>
</dbReference>
<dbReference type="SMART" id="SM00644">
    <property type="entry name" value="Ami_2"/>
    <property type="match status" value="1"/>
</dbReference>
<keyword evidence="6" id="KW-0732">Signal</keyword>
<evidence type="ECO:0000259" key="13">
    <source>
        <dbReference type="SMART" id="SM00644"/>
    </source>
</evidence>
<dbReference type="EMBL" id="NVDQ01000017">
    <property type="protein sequence ID" value="PFV08645.1"/>
    <property type="molecule type" value="Genomic_DNA"/>
</dbReference>
<evidence type="ECO:0000256" key="2">
    <source>
        <dbReference type="ARBA" id="ARBA00004613"/>
    </source>
</evidence>
<comment type="subcellular location">
    <subcellularLocation>
        <location evidence="2">Secreted</location>
    </subcellularLocation>
</comment>
<dbReference type="EC" id="3.5.1.28" evidence="4"/>
<evidence type="ECO:0000256" key="1">
    <source>
        <dbReference type="ARBA" id="ARBA00001561"/>
    </source>
</evidence>
<dbReference type="AlphaFoldDB" id="A0A9X7G8H9"/>
<gene>
    <name evidence="14" type="ORF">COK98_08915</name>
</gene>
<dbReference type="RefSeq" id="WP_098660011.1">
    <property type="nucleotide sequence ID" value="NZ_NVDQ01000017.1"/>
</dbReference>
<dbReference type="PANTHER" id="PTHR30417:SF11">
    <property type="entry name" value="N-ACETYLMURAMOYL-L-ALANINE AMIDASE XLYA"/>
    <property type="match status" value="1"/>
</dbReference>
<dbReference type="InterPro" id="IPR036505">
    <property type="entry name" value="Amidase/PGRP_sf"/>
</dbReference>
<feature type="domain" description="N-acetylmuramoyl-L-alanine amidase" evidence="13">
    <location>
        <begin position="13"/>
        <end position="157"/>
    </location>
</feature>
<dbReference type="Pfam" id="PF08239">
    <property type="entry name" value="SH3_3"/>
    <property type="match status" value="1"/>
</dbReference>
<dbReference type="GO" id="GO:0030420">
    <property type="term" value="P:establishment of competence for transformation"/>
    <property type="evidence" value="ECO:0007669"/>
    <property type="project" value="UniProtKB-KW"/>
</dbReference>
<sequence>MEIRKKLVDPSKYGTKCPYTMNPEFITIHNTYNDASAKNEIAYMITNNNEVSFHIAVDDKAAVQGIPLERNAWACGDGNGSGNRKSISVEICFSKSGGDKYYKAEENAAEIVAQLMKLYNIPISKIRTHQSWSGKYCPHRMLAEKRWNHFIDMVQRTYNGNNNELTPEPIPPVTNETGVAYIEGYNVNLRKGPGTNYAVIRKLQKGESYKVWGRKGYWLNLGGDQWIYDDSSYIRFEKDGNNSTENSVAGKRVESKVDNLRFYSRPSWADRDVAGTVNKGLGFEIIDKVDVQGSPQYKVKNSIGNIYHITASEKFVEVD</sequence>
<comment type="catalytic activity">
    <reaction evidence="1">
        <text>Hydrolyzes the link between N-acetylmuramoyl residues and L-amino acid residues in certain cell-wall glycopeptides.</text>
        <dbReference type="EC" id="3.5.1.28"/>
    </reaction>
</comment>
<evidence type="ECO:0000256" key="6">
    <source>
        <dbReference type="ARBA" id="ARBA00022729"/>
    </source>
</evidence>
<dbReference type="GO" id="GO:0009253">
    <property type="term" value="P:peptidoglycan catabolic process"/>
    <property type="evidence" value="ECO:0007669"/>
    <property type="project" value="InterPro"/>
</dbReference>
<dbReference type="InterPro" id="IPR002502">
    <property type="entry name" value="Amidase_domain"/>
</dbReference>
<keyword evidence="9" id="KW-0178">Competence</keyword>
<dbReference type="PANTHER" id="PTHR30417">
    <property type="entry name" value="N-ACETYLMURAMOYL-L-ALANINE AMIDASE AMID"/>
    <property type="match status" value="1"/>
</dbReference>
<dbReference type="Gene3D" id="2.30.30.40">
    <property type="entry name" value="SH3 Domains"/>
    <property type="match status" value="1"/>
</dbReference>
<keyword evidence="7" id="KW-0378">Hydrolase</keyword>
<comment type="similarity">
    <text evidence="3">Belongs to the N-acetylmuramoyl-L-alanine amidase 2 family.</text>
</comment>
<dbReference type="SUPFAM" id="SSF55846">
    <property type="entry name" value="N-acetylmuramoyl-L-alanine amidase-like"/>
    <property type="match status" value="1"/>
</dbReference>
<evidence type="ECO:0000256" key="4">
    <source>
        <dbReference type="ARBA" id="ARBA00011901"/>
    </source>
</evidence>
<keyword evidence="5" id="KW-0964">Secreted</keyword>
<evidence type="ECO:0000256" key="12">
    <source>
        <dbReference type="ARBA" id="ARBA00032390"/>
    </source>
</evidence>
<evidence type="ECO:0000256" key="7">
    <source>
        <dbReference type="ARBA" id="ARBA00022801"/>
    </source>
</evidence>
<dbReference type="Pfam" id="PF01510">
    <property type="entry name" value="Amidase_2"/>
    <property type="match status" value="1"/>
</dbReference>
<dbReference type="Proteomes" id="UP000226257">
    <property type="component" value="Unassembled WGS sequence"/>
</dbReference>